<comment type="caution">
    <text evidence="3">The sequence shown here is derived from an EMBL/GenBank/DDBJ whole genome shotgun (WGS) entry which is preliminary data.</text>
</comment>
<evidence type="ECO:0000313" key="4">
    <source>
        <dbReference type="Proteomes" id="UP001642482"/>
    </source>
</evidence>
<sequence length="449" mass="48480">MPSVNLGQSNGESAGGGNGTNTAINPDKAIARLLYAMLKQKSLKDIDWNQVACDPALLEEISNGHAARMRYSRFRTAVENQTKTTGSEKDSSTHRKTKAKAKVAKARRDAPAGKRSRDKDVDSDEADINTTIKADAATEDPDNEDNGPNLDLDLNFDGAGPDITNKADKALEDLTNTSFSSSLPSPPTESMPTMAESLALLERKKKMRKMYTFSPTMKAQTLHQIPLPRSSMSQASVGAMRVHSLPTLPNATSASPSTATTPVNLSDALMMRHHSAGSLAPELNPHQQQHIMRQARMMTPTSDIDHQTYHSQHHHTQLSLPADSSVGLDATFDFTFGNNTTVNANNSCNNHGSSTTGHPSPWMATPFSSPPVPTFDMSPYATTLDMMGGGVGNMDPESQSMPGLFQTQLDVQQQQRASFMAHAFAKHGSWDAMLGQGSTNNSSHSHHSI</sequence>
<reference evidence="3 4" key="1">
    <citation type="submission" date="2024-01" db="EMBL/GenBank/DDBJ databases">
        <authorList>
            <person name="Allen C."/>
            <person name="Tagirdzhanova G."/>
        </authorList>
    </citation>
    <scope>NUCLEOTIDE SEQUENCE [LARGE SCALE GENOMIC DNA]</scope>
</reference>
<organism evidence="3 4">
    <name type="scientific">Sporothrix eucalyptigena</name>
    <dbReference type="NCBI Taxonomy" id="1812306"/>
    <lineage>
        <taxon>Eukaryota</taxon>
        <taxon>Fungi</taxon>
        <taxon>Dikarya</taxon>
        <taxon>Ascomycota</taxon>
        <taxon>Pezizomycotina</taxon>
        <taxon>Sordariomycetes</taxon>
        <taxon>Sordariomycetidae</taxon>
        <taxon>Ophiostomatales</taxon>
        <taxon>Ophiostomataceae</taxon>
        <taxon>Sporothrix</taxon>
    </lineage>
</organism>
<feature type="compositionally biased region" description="Basic and acidic residues" evidence="1">
    <location>
        <begin position="106"/>
        <end position="120"/>
    </location>
</feature>
<evidence type="ECO:0000259" key="2">
    <source>
        <dbReference type="Pfam" id="PF22980"/>
    </source>
</evidence>
<name>A0ABP0BDB3_9PEZI</name>
<evidence type="ECO:0000256" key="1">
    <source>
        <dbReference type="SAM" id="MobiDB-lite"/>
    </source>
</evidence>
<accession>A0ABP0BDB3</accession>
<dbReference type="InterPro" id="IPR054505">
    <property type="entry name" value="Myb_DNA-bind_8"/>
</dbReference>
<evidence type="ECO:0000313" key="3">
    <source>
        <dbReference type="EMBL" id="CAK7217549.1"/>
    </source>
</evidence>
<dbReference type="Pfam" id="PF22980">
    <property type="entry name" value="Myb_DNA-bind_8"/>
    <property type="match status" value="1"/>
</dbReference>
<feature type="compositionally biased region" description="Basic residues" evidence="1">
    <location>
        <begin position="94"/>
        <end position="105"/>
    </location>
</feature>
<gene>
    <name evidence="3" type="ORF">SEUCBS140593_003247</name>
</gene>
<dbReference type="EMBL" id="CAWUHD010000024">
    <property type="protein sequence ID" value="CAK7217549.1"/>
    <property type="molecule type" value="Genomic_DNA"/>
</dbReference>
<dbReference type="Proteomes" id="UP001642482">
    <property type="component" value="Unassembled WGS sequence"/>
</dbReference>
<proteinExistence type="predicted"/>
<protein>
    <recommendedName>
        <fullName evidence="2">Myb-like DNA-binding domain-containing protein</fullName>
    </recommendedName>
</protein>
<keyword evidence="4" id="KW-1185">Reference proteome</keyword>
<feature type="region of interest" description="Disordered" evidence="1">
    <location>
        <begin position="1"/>
        <end position="22"/>
    </location>
</feature>
<feature type="region of interest" description="Disordered" evidence="1">
    <location>
        <begin position="78"/>
        <end position="165"/>
    </location>
</feature>
<feature type="domain" description="Myb-like DNA-binding" evidence="2">
    <location>
        <begin position="31"/>
        <end position="79"/>
    </location>
</feature>